<name>A0A1W7CYT3_9ACTN</name>
<organism evidence="3 4">
    <name type="scientific">Streptomyces marincola</name>
    <dbReference type="NCBI Taxonomy" id="2878388"/>
    <lineage>
        <taxon>Bacteria</taxon>
        <taxon>Bacillati</taxon>
        <taxon>Actinomycetota</taxon>
        <taxon>Actinomycetes</taxon>
        <taxon>Kitasatosporales</taxon>
        <taxon>Streptomycetaceae</taxon>
        <taxon>Streptomyces</taxon>
    </lineage>
</organism>
<dbReference type="Proteomes" id="UP000194218">
    <property type="component" value="Chromosome"/>
</dbReference>
<proteinExistence type="predicted"/>
<gene>
    <name evidence="3" type="ORF">CAG99_14890</name>
</gene>
<protein>
    <submittedName>
        <fullName evidence="3">Uncharacterized protein</fullName>
    </submittedName>
</protein>
<keyword evidence="2" id="KW-1133">Transmembrane helix</keyword>
<dbReference type="KEGG" id="smao:CAG99_14890"/>
<feature type="transmembrane region" description="Helical" evidence="2">
    <location>
        <begin position="82"/>
        <end position="102"/>
    </location>
</feature>
<feature type="transmembrane region" description="Helical" evidence="2">
    <location>
        <begin position="114"/>
        <end position="135"/>
    </location>
</feature>
<dbReference type="EMBL" id="CP021121">
    <property type="protein sequence ID" value="ARQ69973.1"/>
    <property type="molecule type" value="Genomic_DNA"/>
</dbReference>
<feature type="region of interest" description="Disordered" evidence="1">
    <location>
        <begin position="53"/>
        <end position="74"/>
    </location>
</feature>
<evidence type="ECO:0000313" key="3">
    <source>
        <dbReference type="EMBL" id="ARQ69973.1"/>
    </source>
</evidence>
<keyword evidence="4" id="KW-1185">Reference proteome</keyword>
<reference evidence="3 4" key="1">
    <citation type="submission" date="2017-05" db="EMBL/GenBank/DDBJ databases">
        <title>Complete genome sequence of Streptomyces sp. SCSIO 03032 revealed the diverse biosynthetic pathways for its bioactive secondary metabolites.</title>
        <authorList>
            <person name="Ma L."/>
            <person name="Zhu Y."/>
            <person name="Zhang W."/>
            <person name="Zhang G."/>
            <person name="Tian X."/>
            <person name="Zhang S."/>
            <person name="Zhang C."/>
        </authorList>
    </citation>
    <scope>NUCLEOTIDE SEQUENCE [LARGE SCALE GENOMIC DNA]</scope>
    <source>
        <strain evidence="3 4">SCSIO 03032</strain>
    </source>
</reference>
<keyword evidence="2" id="KW-0812">Transmembrane</keyword>
<evidence type="ECO:0000313" key="4">
    <source>
        <dbReference type="Proteomes" id="UP000194218"/>
    </source>
</evidence>
<keyword evidence="2" id="KW-0472">Membrane</keyword>
<sequence length="178" mass="18002">MNPTPDAPRITLHRTDHPTRTDTLPTHPPPGGGAEITPQQLALLAALIHHTPAQAAPQPDPTPHPAPDTHRDTRVSGRAKDVALMAAAGGTGLGAATAGIGYGSGLIASASGGLMTAALALAIATGTLTGAAWLLRAALKTNRTDTAGGDEQQPTTHITQHVTATGLFGRANGTINHR</sequence>
<dbReference type="OrthoDB" id="4246525at2"/>
<dbReference type="RefSeq" id="WP_086159838.1">
    <property type="nucleotide sequence ID" value="NZ_CP021121.1"/>
</dbReference>
<evidence type="ECO:0000256" key="2">
    <source>
        <dbReference type="SAM" id="Phobius"/>
    </source>
</evidence>
<dbReference type="AlphaFoldDB" id="A0A1W7CYT3"/>
<feature type="region of interest" description="Disordered" evidence="1">
    <location>
        <begin position="1"/>
        <end position="36"/>
    </location>
</feature>
<evidence type="ECO:0000256" key="1">
    <source>
        <dbReference type="SAM" id="MobiDB-lite"/>
    </source>
</evidence>
<accession>A0A1W7CYT3</accession>